<comment type="catalytic activity">
    <reaction evidence="6">
        <text>queuosine(34) in tRNA(Asp) + GDP-alpha-D-mannose = O-4''-alpha-D-mannosylqueuosine(34) in tRNA(Asp) + GDP + H(+)</text>
        <dbReference type="Rhea" id="RHEA:12885"/>
        <dbReference type="Rhea" id="RHEA-COMP:18572"/>
        <dbReference type="Rhea" id="RHEA-COMP:18581"/>
        <dbReference type="ChEBI" id="CHEBI:15378"/>
        <dbReference type="ChEBI" id="CHEBI:57527"/>
        <dbReference type="ChEBI" id="CHEBI:58189"/>
        <dbReference type="ChEBI" id="CHEBI:194431"/>
        <dbReference type="ChEBI" id="CHEBI:194442"/>
        <dbReference type="EC" id="2.4.1.110"/>
    </reaction>
    <physiologicalReaction direction="left-to-right" evidence="6">
        <dbReference type="Rhea" id="RHEA:12886"/>
    </physiologicalReaction>
</comment>
<dbReference type="InterPro" id="IPR001296">
    <property type="entry name" value="Glyco_trans_1"/>
</dbReference>
<evidence type="ECO:0000259" key="8">
    <source>
        <dbReference type="Pfam" id="PF12038"/>
    </source>
</evidence>
<keyword evidence="3 9" id="KW-0808">Transferase</keyword>
<dbReference type="EMBL" id="FTOH01000009">
    <property type="protein sequence ID" value="SIT08576.1"/>
    <property type="molecule type" value="Genomic_DNA"/>
</dbReference>
<sequence length="377" mass="42993">MPERPLVWLLSAYRSESHASWVNWLSNQQDCPVRLRIFELPGRYFRWRIRGNPLSWMAEFRDALQQEQPHHILATSMVDIATIKGLHPELADIPVTLYFHENQFAYPVGDRQHSSIDPQMVQLYGALSSERCLFNSRFNLESMLEGVTELLRKLPDAIPDHVVDELRAKSSVLPVAVETVNTDTIPAQTDTTPMILWNHRWEYDKRPDRFEAVLDTLADRGVNFQLALLGPRPEKVPGELSAIREKHAARIVADGMVPRDEYETLLKRARVVISTADHEFQGLSMIEAVSAGATPVVPDALCYREQYPDRFRYQPGNIDDATDRVCDALQENSAVDISRWTASHTGELWRNLMMYFSLPVGAIEDTNGTAAWDFYTG</sequence>
<keyword evidence="10" id="KW-1185">Reference proteome</keyword>
<dbReference type="InterPro" id="IPR051862">
    <property type="entry name" value="GT-like_domain_containing_1"/>
</dbReference>
<evidence type="ECO:0000256" key="6">
    <source>
        <dbReference type="ARBA" id="ARBA00048439"/>
    </source>
</evidence>
<dbReference type="SUPFAM" id="SSF53756">
    <property type="entry name" value="UDP-Glycosyltransferase/glycogen phosphorylase"/>
    <property type="match status" value="1"/>
</dbReference>
<dbReference type="PANTHER" id="PTHR13615:SF3">
    <property type="entry name" value="GLYCOSYLTRANSFERASE-LIKE DOMAIN-CONTAINING PROTEIN 1"/>
    <property type="match status" value="1"/>
</dbReference>
<proteinExistence type="inferred from homology"/>
<dbReference type="Pfam" id="PF00534">
    <property type="entry name" value="Glycos_transf_1"/>
    <property type="match status" value="1"/>
</dbReference>
<evidence type="ECO:0000313" key="9">
    <source>
        <dbReference type="EMBL" id="SIT08576.1"/>
    </source>
</evidence>
<evidence type="ECO:0000256" key="1">
    <source>
        <dbReference type="ARBA" id="ARBA00009481"/>
    </source>
</evidence>
<reference evidence="10" key="1">
    <citation type="submission" date="2017-01" db="EMBL/GenBank/DDBJ databases">
        <authorList>
            <person name="Varghese N."/>
            <person name="Submissions S."/>
        </authorList>
    </citation>
    <scope>NUCLEOTIDE SEQUENCE [LARGE SCALE GENOMIC DNA]</scope>
    <source>
        <strain evidence="10">DSM 24913</strain>
    </source>
</reference>
<accession>A0A1N7PDG1</accession>
<name>A0A1N7PDG1_9GAMM</name>
<dbReference type="Pfam" id="PF12038">
    <property type="entry name" value="QTMAN_N"/>
    <property type="match status" value="1"/>
</dbReference>
<keyword evidence="2" id="KW-0328">Glycosyltransferase</keyword>
<dbReference type="Proteomes" id="UP000185639">
    <property type="component" value="Unassembled WGS sequence"/>
</dbReference>
<feature type="domain" description="Glycosyl transferase family 1" evidence="7">
    <location>
        <begin position="190"/>
        <end position="331"/>
    </location>
</feature>
<dbReference type="PANTHER" id="PTHR13615">
    <property type="entry name" value="GLYCOSYLTRANSFERASE-LIKE 1"/>
    <property type="match status" value="1"/>
</dbReference>
<dbReference type="InterPro" id="IPR022701">
    <property type="entry name" value="QTMAN_N"/>
</dbReference>
<evidence type="ECO:0000256" key="3">
    <source>
        <dbReference type="ARBA" id="ARBA00022679"/>
    </source>
</evidence>
<organism evidence="9 10">
    <name type="scientific">Thalassolituus maritimus</name>
    <dbReference type="NCBI Taxonomy" id="484498"/>
    <lineage>
        <taxon>Bacteria</taxon>
        <taxon>Pseudomonadati</taxon>
        <taxon>Pseudomonadota</taxon>
        <taxon>Gammaproteobacteria</taxon>
        <taxon>Oceanospirillales</taxon>
        <taxon>Oceanospirillaceae</taxon>
        <taxon>Thalassolituus</taxon>
    </lineage>
</organism>
<evidence type="ECO:0000256" key="4">
    <source>
        <dbReference type="ARBA" id="ARBA00044517"/>
    </source>
</evidence>
<dbReference type="AlphaFoldDB" id="A0A1N7PDG1"/>
<gene>
    <name evidence="9" type="ORF">SAMN05421686_109105</name>
</gene>
<evidence type="ECO:0000313" key="10">
    <source>
        <dbReference type="Proteomes" id="UP000185639"/>
    </source>
</evidence>
<dbReference type="EC" id="2.4.1.110" evidence="4"/>
<feature type="domain" description="tRNA-queuosine alpha-mannosyltransferase N-terminal" evidence="8">
    <location>
        <begin position="7"/>
        <end position="177"/>
    </location>
</feature>
<evidence type="ECO:0000256" key="5">
    <source>
        <dbReference type="ARBA" id="ARBA00044539"/>
    </source>
</evidence>
<dbReference type="STRING" id="484498.SAMN05421686_109105"/>
<dbReference type="Gene3D" id="3.40.50.2000">
    <property type="entry name" value="Glycogen Phosphorylase B"/>
    <property type="match status" value="1"/>
</dbReference>
<evidence type="ECO:0000256" key="2">
    <source>
        <dbReference type="ARBA" id="ARBA00022676"/>
    </source>
</evidence>
<dbReference type="RefSeq" id="WP_076517168.1">
    <property type="nucleotide sequence ID" value="NZ_FTOH01000009.1"/>
</dbReference>
<comment type="similarity">
    <text evidence="1">Belongs to the glycosyltransferase group 1 family. Glycosyltransferase 4 subfamily.</text>
</comment>
<dbReference type="GO" id="GO:0016438">
    <property type="term" value="F:tRNA-queuosine(34) beta-mannosyltransferase activity"/>
    <property type="evidence" value="ECO:0007669"/>
    <property type="project" value="UniProtKB-EC"/>
</dbReference>
<evidence type="ECO:0000259" key="7">
    <source>
        <dbReference type="Pfam" id="PF00534"/>
    </source>
</evidence>
<protein>
    <recommendedName>
        <fullName evidence="5">tRNA-queuosine alpha-mannosyltransferase</fullName>
        <ecNumber evidence="4">2.4.1.110</ecNumber>
    </recommendedName>
</protein>
<dbReference type="OrthoDB" id="9792163at2"/>